<protein>
    <submittedName>
        <fullName evidence="2">Uncharacterized protein</fullName>
    </submittedName>
</protein>
<evidence type="ECO:0000256" key="1">
    <source>
        <dbReference type="SAM" id="MobiDB-lite"/>
    </source>
</evidence>
<accession>A0A7J8WB06</accession>
<evidence type="ECO:0000313" key="2">
    <source>
        <dbReference type="EMBL" id="MBA0672010.1"/>
    </source>
</evidence>
<sequence length="42" mass="4522">MVVDSSPVRALSWNDKLLGRGATGSQDSSGVLDRDLRRASTF</sequence>
<dbReference type="AlphaFoldDB" id="A0A7J8WB06"/>
<dbReference type="Proteomes" id="UP000593573">
    <property type="component" value="Unassembled WGS sequence"/>
</dbReference>
<reference evidence="2 3" key="1">
    <citation type="journal article" date="2019" name="Genome Biol. Evol.">
        <title>Insights into the evolution of the New World diploid cottons (Gossypium, subgenus Houzingenia) based on genome sequencing.</title>
        <authorList>
            <person name="Grover C.E."/>
            <person name="Arick M.A. 2nd"/>
            <person name="Thrash A."/>
            <person name="Conover J.L."/>
            <person name="Sanders W.S."/>
            <person name="Peterson D.G."/>
            <person name="Frelichowski J.E."/>
            <person name="Scheffler J.A."/>
            <person name="Scheffler B.E."/>
            <person name="Wendel J.F."/>
        </authorList>
    </citation>
    <scope>NUCLEOTIDE SEQUENCE [LARGE SCALE GENOMIC DNA]</scope>
    <source>
        <strain evidence="2">57</strain>
        <tissue evidence="2">Leaf</tissue>
    </source>
</reference>
<gene>
    <name evidence="2" type="ORF">Goklo_029577</name>
</gene>
<proteinExistence type="predicted"/>
<dbReference type="EMBL" id="JABFAB010243025">
    <property type="protein sequence ID" value="MBA0672010.1"/>
    <property type="molecule type" value="Genomic_DNA"/>
</dbReference>
<name>A0A7J8WB06_9ROSI</name>
<comment type="caution">
    <text evidence="2">The sequence shown here is derived from an EMBL/GenBank/DDBJ whole genome shotgun (WGS) entry which is preliminary data.</text>
</comment>
<feature type="compositionally biased region" description="Basic and acidic residues" evidence="1">
    <location>
        <begin position="32"/>
        <end position="42"/>
    </location>
</feature>
<evidence type="ECO:0000313" key="3">
    <source>
        <dbReference type="Proteomes" id="UP000593573"/>
    </source>
</evidence>
<keyword evidence="3" id="KW-1185">Reference proteome</keyword>
<organism evidence="2 3">
    <name type="scientific">Gossypium klotzschianum</name>
    <dbReference type="NCBI Taxonomy" id="34286"/>
    <lineage>
        <taxon>Eukaryota</taxon>
        <taxon>Viridiplantae</taxon>
        <taxon>Streptophyta</taxon>
        <taxon>Embryophyta</taxon>
        <taxon>Tracheophyta</taxon>
        <taxon>Spermatophyta</taxon>
        <taxon>Magnoliopsida</taxon>
        <taxon>eudicotyledons</taxon>
        <taxon>Gunneridae</taxon>
        <taxon>Pentapetalae</taxon>
        <taxon>rosids</taxon>
        <taxon>malvids</taxon>
        <taxon>Malvales</taxon>
        <taxon>Malvaceae</taxon>
        <taxon>Malvoideae</taxon>
        <taxon>Gossypium</taxon>
    </lineage>
</organism>
<feature type="region of interest" description="Disordered" evidence="1">
    <location>
        <begin position="18"/>
        <end position="42"/>
    </location>
</feature>